<gene>
    <name evidence="16" type="ORF">Fcan01_08123</name>
</gene>
<evidence type="ECO:0000256" key="8">
    <source>
        <dbReference type="ARBA" id="ARBA00023242"/>
    </source>
</evidence>
<dbReference type="PANTHER" id="PTHR24208">
    <property type="entry name" value="LIM/HOMEOBOX PROTEIN LHX"/>
    <property type="match status" value="1"/>
</dbReference>
<dbReference type="OMA" id="LPQEMVM"/>
<dbReference type="FunFam" id="1.10.10.60:FF:000227">
    <property type="entry name" value="LIM homeobox transcription factor"/>
    <property type="match status" value="1"/>
</dbReference>
<feature type="region of interest" description="Disordered" evidence="12">
    <location>
        <begin position="307"/>
        <end position="429"/>
    </location>
</feature>
<dbReference type="SUPFAM" id="SSF46689">
    <property type="entry name" value="Homeodomain-like"/>
    <property type="match status" value="1"/>
</dbReference>
<comment type="subcellular location">
    <subcellularLocation>
        <location evidence="1 9 11">Nucleus</location>
    </subcellularLocation>
</comment>
<dbReference type="GO" id="GO:0000977">
    <property type="term" value="F:RNA polymerase II transcription regulatory region sequence-specific DNA binding"/>
    <property type="evidence" value="ECO:0007669"/>
    <property type="project" value="TreeGrafter"/>
</dbReference>
<feature type="compositionally biased region" description="Polar residues" evidence="12">
    <location>
        <begin position="377"/>
        <end position="386"/>
    </location>
</feature>
<dbReference type="PROSITE" id="PS00027">
    <property type="entry name" value="HOMEOBOX_1"/>
    <property type="match status" value="1"/>
</dbReference>
<dbReference type="EMBL" id="LNIX01000003">
    <property type="protein sequence ID" value="OXA57075.1"/>
    <property type="molecule type" value="Genomic_DNA"/>
</dbReference>
<dbReference type="Gene3D" id="1.10.10.60">
    <property type="entry name" value="Homeodomain-like"/>
    <property type="match status" value="1"/>
</dbReference>
<dbReference type="InterPro" id="IPR050453">
    <property type="entry name" value="LIM_Homeobox_TF"/>
</dbReference>
<feature type="domain" description="LIM zinc-binding" evidence="14">
    <location>
        <begin position="164"/>
        <end position="225"/>
    </location>
</feature>
<accession>A0A226EHG3</accession>
<evidence type="ECO:0000256" key="9">
    <source>
        <dbReference type="PROSITE-ProRule" id="PRU00108"/>
    </source>
</evidence>
<evidence type="ECO:0000256" key="7">
    <source>
        <dbReference type="ARBA" id="ARBA00023155"/>
    </source>
</evidence>
<feature type="domain" description="Homeobox" evidence="15">
    <location>
        <begin position="251"/>
        <end position="311"/>
    </location>
</feature>
<proteinExistence type="predicted"/>
<keyword evidence="6 9" id="KW-0238">DNA-binding</keyword>
<evidence type="ECO:0000256" key="3">
    <source>
        <dbReference type="ARBA" id="ARBA00022737"/>
    </source>
</evidence>
<dbReference type="Pfam" id="PF00046">
    <property type="entry name" value="Homeodomain"/>
    <property type="match status" value="1"/>
</dbReference>
<dbReference type="GO" id="GO:0000981">
    <property type="term" value="F:DNA-binding transcription factor activity, RNA polymerase II-specific"/>
    <property type="evidence" value="ECO:0007669"/>
    <property type="project" value="InterPro"/>
</dbReference>
<evidence type="ECO:0000313" key="17">
    <source>
        <dbReference type="Proteomes" id="UP000198287"/>
    </source>
</evidence>
<dbReference type="PROSITE" id="PS50071">
    <property type="entry name" value="HOMEOBOX_2"/>
    <property type="match status" value="1"/>
</dbReference>
<dbReference type="PROSITE" id="PS50023">
    <property type="entry name" value="LIM_DOMAIN_2"/>
    <property type="match status" value="2"/>
</dbReference>
<dbReference type="Pfam" id="PF00412">
    <property type="entry name" value="LIM"/>
    <property type="match status" value="2"/>
</dbReference>
<evidence type="ECO:0000313" key="16">
    <source>
        <dbReference type="EMBL" id="OXA57075.1"/>
    </source>
</evidence>
<evidence type="ECO:0000256" key="10">
    <source>
        <dbReference type="PROSITE-ProRule" id="PRU00125"/>
    </source>
</evidence>
<dbReference type="OrthoDB" id="10068367at2759"/>
<dbReference type="GO" id="GO:0005634">
    <property type="term" value="C:nucleus"/>
    <property type="evidence" value="ECO:0007669"/>
    <property type="project" value="UniProtKB-SubCell"/>
</dbReference>
<dbReference type="InterPro" id="IPR001781">
    <property type="entry name" value="Znf_LIM"/>
</dbReference>
<evidence type="ECO:0000256" key="2">
    <source>
        <dbReference type="ARBA" id="ARBA00022723"/>
    </source>
</evidence>
<dbReference type="SMART" id="SM00132">
    <property type="entry name" value="LIM"/>
    <property type="match status" value="2"/>
</dbReference>
<feature type="compositionally biased region" description="Polar residues" evidence="12">
    <location>
        <begin position="354"/>
        <end position="365"/>
    </location>
</feature>
<keyword evidence="3" id="KW-0677">Repeat</keyword>
<evidence type="ECO:0000256" key="12">
    <source>
        <dbReference type="SAM" id="MobiDB-lite"/>
    </source>
</evidence>
<evidence type="ECO:0000256" key="11">
    <source>
        <dbReference type="RuleBase" id="RU000682"/>
    </source>
</evidence>
<keyword evidence="7 9" id="KW-0371">Homeobox</keyword>
<dbReference type="CDD" id="cd09371">
    <property type="entry name" value="LIM1_Lmx1b"/>
    <property type="match status" value="1"/>
</dbReference>
<evidence type="ECO:0000256" key="6">
    <source>
        <dbReference type="ARBA" id="ARBA00023125"/>
    </source>
</evidence>
<comment type="caution">
    <text evidence="16">The sequence shown here is derived from an EMBL/GenBank/DDBJ whole genome shotgun (WGS) entry which is preliminary data.</text>
</comment>
<dbReference type="AlphaFoldDB" id="A0A226EHG3"/>
<dbReference type="PANTHER" id="PTHR24208:SF166">
    <property type="entry name" value="LIM HOMEOBOX TRANSCRIPTION FACTOR 1 ALPHA, ISOFORM B"/>
    <property type="match status" value="1"/>
</dbReference>
<feature type="chain" id="PRO_5012963108" evidence="13">
    <location>
        <begin position="27"/>
        <end position="450"/>
    </location>
</feature>
<dbReference type="FunFam" id="2.10.110.10:FF:000103">
    <property type="entry name" value="LIM homeobox transcription factor 1-beta"/>
    <property type="match status" value="1"/>
</dbReference>
<dbReference type="Gene3D" id="2.10.110.10">
    <property type="entry name" value="Cysteine Rich Protein"/>
    <property type="match status" value="2"/>
</dbReference>
<feature type="domain" description="LIM zinc-binding" evidence="14">
    <location>
        <begin position="104"/>
        <end position="163"/>
    </location>
</feature>
<keyword evidence="5 10" id="KW-0440">LIM domain</keyword>
<dbReference type="STRING" id="158441.A0A226EHG3"/>
<protein>
    <submittedName>
        <fullName evidence="16">LIM homeobox transcription factor 1-alpha</fullName>
    </submittedName>
</protein>
<keyword evidence="13" id="KW-0732">Signal</keyword>
<dbReference type="Proteomes" id="UP000198287">
    <property type="component" value="Unassembled WGS sequence"/>
</dbReference>
<keyword evidence="2 10" id="KW-0479">Metal-binding</keyword>
<evidence type="ECO:0000259" key="15">
    <source>
        <dbReference type="PROSITE" id="PS50071"/>
    </source>
</evidence>
<evidence type="ECO:0000259" key="14">
    <source>
        <dbReference type="PROSITE" id="PS50023"/>
    </source>
</evidence>
<dbReference type="CDD" id="cd00086">
    <property type="entry name" value="homeodomain"/>
    <property type="match status" value="1"/>
</dbReference>
<dbReference type="PROSITE" id="PS00478">
    <property type="entry name" value="LIM_DOMAIN_1"/>
    <property type="match status" value="1"/>
</dbReference>
<name>A0A226EHG3_FOLCA</name>
<dbReference type="GO" id="GO:0046872">
    <property type="term" value="F:metal ion binding"/>
    <property type="evidence" value="ECO:0007669"/>
    <property type="project" value="UniProtKB-KW"/>
</dbReference>
<dbReference type="SUPFAM" id="SSF57716">
    <property type="entry name" value="Glucocorticoid receptor-like (DNA-binding domain)"/>
    <property type="match status" value="2"/>
</dbReference>
<evidence type="ECO:0000256" key="5">
    <source>
        <dbReference type="ARBA" id="ARBA00023038"/>
    </source>
</evidence>
<dbReference type="SMART" id="SM00389">
    <property type="entry name" value="HOX"/>
    <property type="match status" value="1"/>
</dbReference>
<feature type="compositionally biased region" description="Basic and acidic residues" evidence="12">
    <location>
        <begin position="315"/>
        <end position="338"/>
    </location>
</feature>
<dbReference type="InterPro" id="IPR017970">
    <property type="entry name" value="Homeobox_CS"/>
</dbReference>
<organism evidence="16 17">
    <name type="scientific">Folsomia candida</name>
    <name type="common">Springtail</name>
    <dbReference type="NCBI Taxonomy" id="158441"/>
    <lineage>
        <taxon>Eukaryota</taxon>
        <taxon>Metazoa</taxon>
        <taxon>Ecdysozoa</taxon>
        <taxon>Arthropoda</taxon>
        <taxon>Hexapoda</taxon>
        <taxon>Collembola</taxon>
        <taxon>Entomobryomorpha</taxon>
        <taxon>Isotomoidea</taxon>
        <taxon>Isotomidae</taxon>
        <taxon>Proisotominae</taxon>
        <taxon>Folsomia</taxon>
    </lineage>
</organism>
<evidence type="ECO:0000256" key="4">
    <source>
        <dbReference type="ARBA" id="ARBA00022833"/>
    </source>
</evidence>
<feature type="region of interest" description="Disordered" evidence="12">
    <location>
        <begin position="231"/>
        <end position="262"/>
    </location>
</feature>
<feature type="DNA-binding region" description="Homeobox" evidence="9">
    <location>
        <begin position="253"/>
        <end position="312"/>
    </location>
</feature>
<keyword evidence="17" id="KW-1185">Reference proteome</keyword>
<dbReference type="InterPro" id="IPR001356">
    <property type="entry name" value="HD"/>
</dbReference>
<dbReference type="InterPro" id="IPR009057">
    <property type="entry name" value="Homeodomain-like_sf"/>
</dbReference>
<feature type="compositionally biased region" description="Gly residues" evidence="12">
    <location>
        <begin position="415"/>
        <end position="424"/>
    </location>
</feature>
<keyword evidence="8 9" id="KW-0539">Nucleus</keyword>
<keyword evidence="4 10" id="KW-0862">Zinc</keyword>
<feature type="compositionally biased region" description="Basic and acidic residues" evidence="12">
    <location>
        <begin position="242"/>
        <end position="251"/>
    </location>
</feature>
<feature type="signal peptide" evidence="13">
    <location>
        <begin position="1"/>
        <end position="26"/>
    </location>
</feature>
<evidence type="ECO:0000256" key="13">
    <source>
        <dbReference type="SAM" id="SignalP"/>
    </source>
</evidence>
<reference evidence="16 17" key="1">
    <citation type="submission" date="2015-12" db="EMBL/GenBank/DDBJ databases">
        <title>The genome of Folsomia candida.</title>
        <authorList>
            <person name="Faddeeva A."/>
            <person name="Derks M.F."/>
            <person name="Anvar Y."/>
            <person name="Smit S."/>
            <person name="Van Straalen N."/>
            <person name="Roelofs D."/>
        </authorList>
    </citation>
    <scope>NUCLEOTIDE SEQUENCE [LARGE SCALE GENOMIC DNA]</scope>
    <source>
        <strain evidence="16 17">VU population</strain>
        <tissue evidence="16">Whole body</tissue>
    </source>
</reference>
<evidence type="ECO:0000256" key="1">
    <source>
        <dbReference type="ARBA" id="ARBA00004123"/>
    </source>
</evidence>
<sequence>MKRPRRQGSVRLVAMQVMVEGVLVAAVVVEGKSVKMEEHGGTLVGGETGDRQVWNRKKDKQKVRLLKTAWWFLSEIVKVNVMLEFTKEALKDPDSADGMRVRGEICEGCGQKIRDRFLLKVGDTPWHEECLNCCICRVPLSHSCYWRNSKLYCKHDYDRIFGIKCSRCGERVLSQELVMRAANQVFHLNCFVCAACLCPLKKGEQFVLRGSQIFCRADFEKELYLLQQANSPRGSDDVIGDENSRPRDGRRGPKRPRTILTSAQRRQFKASFEISPKPCRKVREALAKETGLSVRVVQVWFQNQRAKMKKLQRKAKQDTDSKGDKDSSKDKDEKHKSESSSSEPSGHYFEGSNDPFTPSGSQPLNPNMPYSPEAESFCSSDISLDDSNGLEPLDDSGPELHNLESHPTSHHHHGGGGPSGGGGSEILPAYNQINPIDKLYLMQNSYFTDT</sequence>
<dbReference type="GO" id="GO:0030182">
    <property type="term" value="P:neuron differentiation"/>
    <property type="evidence" value="ECO:0007669"/>
    <property type="project" value="TreeGrafter"/>
</dbReference>
<dbReference type="FunFam" id="2.10.110.10:FF:000006">
    <property type="entry name" value="LIM homeobox transcription factor 1-beta"/>
    <property type="match status" value="1"/>
</dbReference>